<dbReference type="GO" id="GO:0003677">
    <property type="term" value="F:DNA binding"/>
    <property type="evidence" value="ECO:0007669"/>
    <property type="project" value="InterPro"/>
</dbReference>
<evidence type="ECO:0000313" key="2">
    <source>
        <dbReference type="EMBL" id="SDG74746.1"/>
    </source>
</evidence>
<name>A0A1G7WS69_9BURK</name>
<gene>
    <name evidence="2" type="ORF">SAMN05216466_10525</name>
</gene>
<dbReference type="Gene3D" id="1.10.443.10">
    <property type="entry name" value="Intergrase catalytic core"/>
    <property type="match status" value="1"/>
</dbReference>
<dbReference type="InterPro" id="IPR013762">
    <property type="entry name" value="Integrase-like_cat_sf"/>
</dbReference>
<sequence>MTVQFSDDDVYSFDFSISAFPQILNNRKAHSRMIGDIYDFICIQEHGTNRSKRPRSVKVQKSRFILSLYVVDYLLLNGGELGVYQFGFSTVVGMHLKQMLAARASSADLLTGLMQWPERLNTFLQSKSAHLTEAQVSACISECPFLSVVNASTDGRSLDMTEEQLIRARCWMWSNGYYTKTENQGYRFVPNNKLLSEKIYHGTIWVHRNEVKKPLFDELCIEKTDGFCREYPGAQVRATALDDACSERSFRKFLSALLNAKPLSTVGCAFPLKSIEEIESFSLPDAIRLKLDGRYLSVPAPYALDAVGKAISFFLEHSRHLLTSYAHVLFAARAASKSVNRYSFRNGIEHVLHPLSRDMGIKKWSVSQEIRVAHLLKKDTPKAPASEFFRRFRENEGLLELVHALYGAMQLIIGMLMAARQGELIDLPVDCLDESGEWIKLLSRKSGYGGLRNEDERPIPYIGMRIVRRIKAFHALLRRHGIEAPALVFAMPNTHGTFSVDHKKYNKAIDRFLDYIQTPLNSSGERYYIRQHQLRRLFALLFYLMPFYGGLDDLRWMLRHIDPRHLEHYITNAFPGSQLVSIRSEVLAIILRENENVLVDLRTFVKAQFDTTQIDLMTNEGFEQYIHFLKRKQSDGSLQVRPVYFDTPDGTRHTFAVTVFEVEDEV</sequence>
<proteinExistence type="predicted"/>
<dbReference type="InterPro" id="IPR011010">
    <property type="entry name" value="DNA_brk_join_enz"/>
</dbReference>
<evidence type="ECO:0000256" key="1">
    <source>
        <dbReference type="ARBA" id="ARBA00023172"/>
    </source>
</evidence>
<dbReference type="Proteomes" id="UP000199706">
    <property type="component" value="Unassembled WGS sequence"/>
</dbReference>
<dbReference type="OrthoDB" id="8914001at2"/>
<evidence type="ECO:0008006" key="4">
    <source>
        <dbReference type="Google" id="ProtNLM"/>
    </source>
</evidence>
<accession>A0A1G7WS69</accession>
<dbReference type="EMBL" id="FNCJ01000005">
    <property type="protein sequence ID" value="SDG74746.1"/>
    <property type="molecule type" value="Genomic_DNA"/>
</dbReference>
<dbReference type="AlphaFoldDB" id="A0A1G7WS69"/>
<dbReference type="SUPFAM" id="SSF56349">
    <property type="entry name" value="DNA breaking-rejoining enzymes"/>
    <property type="match status" value="1"/>
</dbReference>
<protein>
    <recommendedName>
        <fullName evidence="4">Phage integrase family protein</fullName>
    </recommendedName>
</protein>
<organism evidence="2 3">
    <name type="scientific">Paraburkholderia phenazinium</name>
    <dbReference type="NCBI Taxonomy" id="60549"/>
    <lineage>
        <taxon>Bacteria</taxon>
        <taxon>Pseudomonadati</taxon>
        <taxon>Pseudomonadota</taxon>
        <taxon>Betaproteobacteria</taxon>
        <taxon>Burkholderiales</taxon>
        <taxon>Burkholderiaceae</taxon>
        <taxon>Paraburkholderia</taxon>
    </lineage>
</organism>
<reference evidence="2 3" key="1">
    <citation type="submission" date="2016-10" db="EMBL/GenBank/DDBJ databases">
        <authorList>
            <person name="de Groot N.N."/>
        </authorList>
    </citation>
    <scope>NUCLEOTIDE SEQUENCE [LARGE SCALE GENOMIC DNA]</scope>
    <source>
        <strain evidence="2 3">LMG 2247</strain>
    </source>
</reference>
<evidence type="ECO:0000313" key="3">
    <source>
        <dbReference type="Proteomes" id="UP000199706"/>
    </source>
</evidence>
<dbReference type="GO" id="GO:0006310">
    <property type="term" value="P:DNA recombination"/>
    <property type="evidence" value="ECO:0007669"/>
    <property type="project" value="UniProtKB-KW"/>
</dbReference>
<dbReference type="GO" id="GO:0015074">
    <property type="term" value="P:DNA integration"/>
    <property type="evidence" value="ECO:0007669"/>
    <property type="project" value="InterPro"/>
</dbReference>
<dbReference type="RefSeq" id="WP_090684890.1">
    <property type="nucleotide sequence ID" value="NZ_FNCJ01000005.1"/>
</dbReference>
<keyword evidence="1" id="KW-0233">DNA recombination</keyword>